<dbReference type="PROSITE" id="PS50001">
    <property type="entry name" value="SH2"/>
    <property type="match status" value="1"/>
</dbReference>
<feature type="region of interest" description="Disordered" evidence="3">
    <location>
        <begin position="135"/>
        <end position="291"/>
    </location>
</feature>
<evidence type="ECO:0000256" key="1">
    <source>
        <dbReference type="ARBA" id="ARBA00022999"/>
    </source>
</evidence>
<dbReference type="Gene3D" id="1.10.150.50">
    <property type="entry name" value="Transcription Factor, Ets-1"/>
    <property type="match status" value="1"/>
</dbReference>
<dbReference type="SUPFAM" id="SSF55550">
    <property type="entry name" value="SH2 domain"/>
    <property type="match status" value="1"/>
</dbReference>
<evidence type="ECO:0000313" key="5">
    <source>
        <dbReference type="Proteomes" id="UP000694891"/>
    </source>
</evidence>
<keyword evidence="5" id="KW-1185">Reference proteome</keyword>
<dbReference type="InterPro" id="IPR036860">
    <property type="entry name" value="SH2_dom_sf"/>
</dbReference>
<dbReference type="PRINTS" id="PR00401">
    <property type="entry name" value="SH2DOMAIN"/>
</dbReference>
<dbReference type="AlphaFoldDB" id="A0A9Y4N0U3"/>
<dbReference type="RefSeq" id="XP_008277813.1">
    <property type="nucleotide sequence ID" value="XM_008279591.1"/>
</dbReference>
<dbReference type="PANTHER" id="PTHR14098:SF1">
    <property type="entry name" value="LYMPHOCYTE CYTOSOLIC PROTEIN 2"/>
    <property type="match status" value="1"/>
</dbReference>
<dbReference type="Proteomes" id="UP000694891">
    <property type="component" value="Unplaced"/>
</dbReference>
<dbReference type="InterPro" id="IPR000980">
    <property type="entry name" value="SH2"/>
</dbReference>
<dbReference type="Pfam" id="PF07647">
    <property type="entry name" value="SAM_2"/>
    <property type="match status" value="1"/>
</dbReference>
<dbReference type="Pfam" id="PF00017">
    <property type="entry name" value="SH2"/>
    <property type="match status" value="1"/>
</dbReference>
<dbReference type="FunFam" id="3.30.505.10:FF:000016">
    <property type="entry name" value="B-cell linker protein isoform 2"/>
    <property type="match status" value="1"/>
</dbReference>
<proteinExistence type="predicted"/>
<feature type="domain" description="SH2" evidence="4">
    <location>
        <begin position="297"/>
        <end position="405"/>
    </location>
</feature>
<dbReference type="SMART" id="SM00454">
    <property type="entry name" value="SAM"/>
    <property type="match status" value="1"/>
</dbReference>
<feature type="compositionally biased region" description="Basic and acidic residues" evidence="3">
    <location>
        <begin position="136"/>
        <end position="146"/>
    </location>
</feature>
<evidence type="ECO:0000256" key="2">
    <source>
        <dbReference type="PROSITE-ProRule" id="PRU00191"/>
    </source>
</evidence>
<dbReference type="GO" id="GO:0035556">
    <property type="term" value="P:intracellular signal transduction"/>
    <property type="evidence" value="ECO:0007669"/>
    <property type="project" value="TreeGrafter"/>
</dbReference>
<reference evidence="6" key="1">
    <citation type="submission" date="2025-08" db="UniProtKB">
        <authorList>
            <consortium name="RefSeq"/>
        </authorList>
    </citation>
    <scope>IDENTIFICATION</scope>
</reference>
<dbReference type="CTD" id="100004351"/>
<evidence type="ECO:0000313" key="6">
    <source>
        <dbReference type="RefSeq" id="XP_008277813.1"/>
    </source>
</evidence>
<accession>A0A9Y4N0U3</accession>
<dbReference type="PANTHER" id="PTHR14098">
    <property type="entry name" value="SH2 DOMAIN CONTAINING PROTEIN"/>
    <property type="match status" value="1"/>
</dbReference>
<feature type="region of interest" description="Disordered" evidence="3">
    <location>
        <begin position="74"/>
        <end position="118"/>
    </location>
</feature>
<protein>
    <submittedName>
        <fullName evidence="6">Lymphocyte cytosolic protein 2 isoform X1</fullName>
    </submittedName>
</protein>
<feature type="compositionally biased region" description="Basic residues" evidence="3">
    <location>
        <begin position="76"/>
        <end position="86"/>
    </location>
</feature>
<dbReference type="GO" id="GO:0007169">
    <property type="term" value="P:cell surface receptor protein tyrosine kinase signaling pathway"/>
    <property type="evidence" value="ECO:0007669"/>
    <property type="project" value="TreeGrafter"/>
</dbReference>
<name>A0A9Y4N0U3_9TELE</name>
<organism evidence="5 6">
    <name type="scientific">Stegastes partitus</name>
    <name type="common">bicolor damselfish</name>
    <dbReference type="NCBI Taxonomy" id="144197"/>
    <lineage>
        <taxon>Eukaryota</taxon>
        <taxon>Metazoa</taxon>
        <taxon>Chordata</taxon>
        <taxon>Craniata</taxon>
        <taxon>Vertebrata</taxon>
        <taxon>Euteleostomi</taxon>
        <taxon>Actinopterygii</taxon>
        <taxon>Neopterygii</taxon>
        <taxon>Teleostei</taxon>
        <taxon>Neoteleostei</taxon>
        <taxon>Acanthomorphata</taxon>
        <taxon>Ovalentaria</taxon>
        <taxon>Pomacentridae</taxon>
        <taxon>Stegastes</taxon>
    </lineage>
</organism>
<dbReference type="Gene3D" id="3.30.505.10">
    <property type="entry name" value="SH2 domain"/>
    <property type="match status" value="1"/>
</dbReference>
<dbReference type="SUPFAM" id="SSF47769">
    <property type="entry name" value="SAM/Pointed domain"/>
    <property type="match status" value="1"/>
</dbReference>
<feature type="compositionally biased region" description="Acidic residues" evidence="3">
    <location>
        <begin position="93"/>
        <end position="115"/>
    </location>
</feature>
<keyword evidence="1 2" id="KW-0727">SH2 domain</keyword>
<dbReference type="InterPro" id="IPR001660">
    <property type="entry name" value="SAM"/>
</dbReference>
<sequence length="407" mass="45524">MNFTQVPAQVEVMGWSPHSLADYLKKLKLSGCDKLVMKYGITGAQFMQMTEYELQVFPSHHVPIIIKIQNEINNGKQKKSKARKSPKQAVFVQEEEVWDSDEFDNDSDNEYEGPDQEAGQDNYICAVSELQIAEQQHGHETHEVNRRLPAAAETTKPPRPPRGPNLPDSRRDPVFEQPPAERTSKRPHPQPLKMNHTPQRPPKAPASQSSRPIDRSKKPGKPLPSPREGSAVKIPGSSSGKHHQPRPPKPLDKSNSLSPPRARELIPVPPEPTHAGQRRTSIPETPKKSIQDLDRSWYGGKVTRHQAEVVLRDVNKDGAFVVRDSTKGFVEHPYTLMLLNQGKVYNIKIRNQGNSYCLGNGVNNTKSFPGVKEMITHHTHSPLLLVVAPDQSSEEQVQCCLLHPAGL</sequence>
<dbReference type="InterPro" id="IPR013761">
    <property type="entry name" value="SAM/pointed_sf"/>
</dbReference>
<gene>
    <name evidence="6" type="primary">lcp2b</name>
</gene>
<evidence type="ECO:0000256" key="3">
    <source>
        <dbReference type="SAM" id="MobiDB-lite"/>
    </source>
</evidence>
<dbReference type="InterPro" id="IPR051751">
    <property type="entry name" value="Immunoreceptor_sig_adapters"/>
</dbReference>
<evidence type="ECO:0000259" key="4">
    <source>
        <dbReference type="PROSITE" id="PS50001"/>
    </source>
</evidence>
<dbReference type="SMART" id="SM00252">
    <property type="entry name" value="SH2"/>
    <property type="match status" value="1"/>
</dbReference>
<dbReference type="GO" id="GO:0005737">
    <property type="term" value="C:cytoplasm"/>
    <property type="evidence" value="ECO:0007669"/>
    <property type="project" value="UniProtKB-ARBA"/>
</dbReference>